<proteinExistence type="predicted"/>
<gene>
    <name evidence="1" type="ORF">PSRA_1229</name>
</gene>
<accession>A0A261EWR3</accession>
<evidence type="ECO:0000313" key="1">
    <source>
        <dbReference type="EMBL" id="OZG51285.1"/>
    </source>
</evidence>
<organism evidence="1 2">
    <name type="scientific">Pseudoscardovia radai</name>
    <dbReference type="NCBI Taxonomy" id="987066"/>
    <lineage>
        <taxon>Bacteria</taxon>
        <taxon>Bacillati</taxon>
        <taxon>Actinomycetota</taxon>
        <taxon>Actinomycetes</taxon>
        <taxon>Bifidobacteriales</taxon>
        <taxon>Bifidobacteriaceae</taxon>
        <taxon>Pseudoscardovia</taxon>
    </lineage>
</organism>
<reference evidence="1 2" key="1">
    <citation type="journal article" date="2017" name="BMC Genomics">
        <title>Comparative genomic and phylogenomic analyses of the Bifidobacteriaceae family.</title>
        <authorList>
            <person name="Lugli G.A."/>
            <person name="Milani C."/>
            <person name="Turroni F."/>
            <person name="Duranti S."/>
            <person name="Mancabelli L."/>
            <person name="Mangifesta M."/>
            <person name="Ferrario C."/>
            <person name="Modesto M."/>
            <person name="Mattarelli P."/>
            <person name="Jiri K."/>
            <person name="van Sinderen D."/>
            <person name="Ventura M."/>
        </authorList>
    </citation>
    <scope>NUCLEOTIDE SEQUENCE [LARGE SCALE GENOMIC DNA]</scope>
    <source>
        <strain evidence="1 2">DSM 24742</strain>
    </source>
</reference>
<sequence length="228" mass="24404">MSTASASSALPDYSVTFVPPRGWKETDLSPKGREKQIDAMVAPLVGKVVQEQTLVPMLREALRTTLRNAWQSGVRYSIATTPETYAPLNVIASYTVAVLPHAAPTGTQADDLETIARSLLDRESEPDPHDGDIVELTKVKVPGIGLGVRAVTKLMLSAQASSDHSDEASVPVTTLRTFLPFARGIIVATGTAYQEIYADELVALFDAMTQTLRAVDSSSTSAQPYDAA</sequence>
<dbReference type="EMBL" id="MWWR01000009">
    <property type="protein sequence ID" value="OZG51285.1"/>
    <property type="molecule type" value="Genomic_DNA"/>
</dbReference>
<dbReference type="OrthoDB" id="3522185at2"/>
<protein>
    <submittedName>
        <fullName evidence="1">Uncharacterized protein</fullName>
    </submittedName>
</protein>
<name>A0A261EWR3_9BIFI</name>
<comment type="caution">
    <text evidence="1">The sequence shown here is derived from an EMBL/GenBank/DDBJ whole genome shotgun (WGS) entry which is preliminary data.</text>
</comment>
<dbReference type="Proteomes" id="UP000216725">
    <property type="component" value="Unassembled WGS sequence"/>
</dbReference>
<dbReference type="AlphaFoldDB" id="A0A261EWR3"/>
<dbReference type="RefSeq" id="WP_094661040.1">
    <property type="nucleotide sequence ID" value="NZ_JBKZBO010000019.1"/>
</dbReference>
<keyword evidence="2" id="KW-1185">Reference proteome</keyword>
<evidence type="ECO:0000313" key="2">
    <source>
        <dbReference type="Proteomes" id="UP000216725"/>
    </source>
</evidence>